<keyword evidence="3" id="KW-1185">Reference proteome</keyword>
<organism evidence="2 3">
    <name type="scientific">Leptospira sarikeiensis</name>
    <dbReference type="NCBI Taxonomy" id="2484943"/>
    <lineage>
        <taxon>Bacteria</taxon>
        <taxon>Pseudomonadati</taxon>
        <taxon>Spirochaetota</taxon>
        <taxon>Spirochaetia</taxon>
        <taxon>Leptospirales</taxon>
        <taxon>Leptospiraceae</taxon>
        <taxon>Leptospira</taxon>
    </lineage>
</organism>
<evidence type="ECO:0000256" key="1">
    <source>
        <dbReference type="SAM" id="SignalP"/>
    </source>
</evidence>
<dbReference type="OrthoDB" id="336331at2"/>
<dbReference type="RefSeq" id="WP_135648839.1">
    <property type="nucleotide sequence ID" value="NZ_RQGF01000014.1"/>
</dbReference>
<name>A0A4R9K8P4_9LEPT</name>
<reference evidence="2" key="1">
    <citation type="journal article" date="2019" name="PLoS Negl. Trop. Dis.">
        <title>Revisiting the worldwide diversity of Leptospira species in the environment.</title>
        <authorList>
            <person name="Vincent A.T."/>
            <person name="Schiettekatte O."/>
            <person name="Bourhy P."/>
            <person name="Veyrier F.J."/>
            <person name="Picardeau M."/>
        </authorList>
    </citation>
    <scope>NUCLEOTIDE SEQUENCE [LARGE SCALE GENOMIC DNA]</scope>
    <source>
        <strain evidence="2">201702455</strain>
    </source>
</reference>
<dbReference type="EMBL" id="RQGF01000014">
    <property type="protein sequence ID" value="TGL62974.1"/>
    <property type="molecule type" value="Genomic_DNA"/>
</dbReference>
<dbReference type="AlphaFoldDB" id="A0A4R9K8P4"/>
<feature type="signal peptide" evidence="1">
    <location>
        <begin position="1"/>
        <end position="20"/>
    </location>
</feature>
<evidence type="ECO:0000313" key="2">
    <source>
        <dbReference type="EMBL" id="TGL62974.1"/>
    </source>
</evidence>
<comment type="caution">
    <text evidence="2">The sequence shown here is derived from an EMBL/GenBank/DDBJ whole genome shotgun (WGS) entry which is preliminary data.</text>
</comment>
<gene>
    <name evidence="2" type="ORF">EHQ64_07315</name>
</gene>
<sequence length="159" mass="18108">MKFRILLGISFLALVHCAYFFPNAGKEGKSPKQLYTECMDTFSDDAKCKEFVLKAIPDADVTLLGATAQISEETSSKLYIRSEMIQKLMSQNKLFVKNLLGEPDEKAIVNSWAPGMEEWVYYRPISKYAEGSRPDKEIRILFSRGAVLKVRHIQPDPIR</sequence>
<keyword evidence="1" id="KW-0732">Signal</keyword>
<evidence type="ECO:0008006" key="4">
    <source>
        <dbReference type="Google" id="ProtNLM"/>
    </source>
</evidence>
<feature type="chain" id="PRO_5020410090" description="Lipoprotein" evidence="1">
    <location>
        <begin position="21"/>
        <end position="159"/>
    </location>
</feature>
<accession>A0A4R9K8P4</accession>
<protein>
    <recommendedName>
        <fullName evidence="4">Lipoprotein</fullName>
    </recommendedName>
</protein>
<dbReference type="Proteomes" id="UP000297762">
    <property type="component" value="Unassembled WGS sequence"/>
</dbReference>
<evidence type="ECO:0000313" key="3">
    <source>
        <dbReference type="Proteomes" id="UP000297762"/>
    </source>
</evidence>
<proteinExistence type="predicted"/>